<dbReference type="GO" id="GO:0004674">
    <property type="term" value="F:protein serine/threonine kinase activity"/>
    <property type="evidence" value="ECO:0007669"/>
    <property type="project" value="UniProtKB-KW"/>
</dbReference>
<dbReference type="Pfam" id="PF00069">
    <property type="entry name" value="Pkinase"/>
    <property type="match status" value="1"/>
</dbReference>
<dbReference type="InterPro" id="IPR008271">
    <property type="entry name" value="Ser/Thr_kinase_AS"/>
</dbReference>
<organism evidence="8 9">
    <name type="scientific">Pendulispora brunnea</name>
    <dbReference type="NCBI Taxonomy" id="2905690"/>
    <lineage>
        <taxon>Bacteria</taxon>
        <taxon>Pseudomonadati</taxon>
        <taxon>Myxococcota</taxon>
        <taxon>Myxococcia</taxon>
        <taxon>Myxococcales</taxon>
        <taxon>Sorangiineae</taxon>
        <taxon>Pendulisporaceae</taxon>
        <taxon>Pendulispora</taxon>
    </lineage>
</organism>
<dbReference type="PANTHER" id="PTHR43289">
    <property type="entry name" value="MITOGEN-ACTIVATED PROTEIN KINASE KINASE KINASE 20-RELATED"/>
    <property type="match status" value="1"/>
</dbReference>
<dbReference type="Proteomes" id="UP001379533">
    <property type="component" value="Chromosome"/>
</dbReference>
<dbReference type="PROSITE" id="PS00108">
    <property type="entry name" value="PROTEIN_KINASE_ST"/>
    <property type="match status" value="1"/>
</dbReference>
<dbReference type="SMART" id="SM00220">
    <property type="entry name" value="S_TKc"/>
    <property type="match status" value="1"/>
</dbReference>
<accession>A0ABZ2KIX1</accession>
<feature type="domain" description="Protein kinase" evidence="7">
    <location>
        <begin position="15"/>
        <end position="290"/>
    </location>
</feature>
<keyword evidence="6" id="KW-0812">Transmembrane</keyword>
<keyword evidence="6" id="KW-0472">Membrane</keyword>
<dbReference type="PROSITE" id="PS50011">
    <property type="entry name" value="PROTEIN_KINASE_DOM"/>
    <property type="match status" value="1"/>
</dbReference>
<sequence>MDGILTIGDLFLGKYRIERLVGMGGMGAVYAAVDIDLDRGVAIKVLLPEIARSQSAAARFIREGRAAARVEGEHVARVFAAGRTPEGVPYMILELLEGRDLREELAYRGQLGIAEAVDILRQALEGVAEAHRHGIVHRDLKPANLYLHRRSNGKRVVKVLDFGISKAGGWETKTGDGAAGELTMTRTMLGSPSYMSPEQLADSRKVDGRADIWSLGIIFHEMLGGAHPFDCKSLAGVVHAIMHREIPPLGTIRPEVPEALQAIVSRCLERDLSKRLGSASELLQLLAPFALELDDTLEVTPVPRASEALLEHDRASMEIETRVWTPPPRSTTPFTVVPPSQVPRAAQKPFYERLAVIIAVPVTLVFLAMLVLLYAFRSTTAPIAPKAATQLADSGLPDAS</sequence>
<evidence type="ECO:0000256" key="5">
    <source>
        <dbReference type="PROSITE-ProRule" id="PRU10141"/>
    </source>
</evidence>
<keyword evidence="8" id="KW-0723">Serine/threonine-protein kinase</keyword>
<feature type="binding site" evidence="5">
    <location>
        <position position="44"/>
    </location>
    <ligand>
        <name>ATP</name>
        <dbReference type="ChEBI" id="CHEBI:30616"/>
    </ligand>
</feature>
<dbReference type="PANTHER" id="PTHR43289:SF6">
    <property type="entry name" value="SERINE_THREONINE-PROTEIN KINASE NEKL-3"/>
    <property type="match status" value="1"/>
</dbReference>
<reference evidence="8 9" key="1">
    <citation type="submission" date="2021-12" db="EMBL/GenBank/DDBJ databases">
        <title>Discovery of the Pendulisporaceae a myxobacterial family with distinct sporulation behavior and unique specialized metabolism.</title>
        <authorList>
            <person name="Garcia R."/>
            <person name="Popoff A."/>
            <person name="Bader C.D."/>
            <person name="Loehr J."/>
            <person name="Walesch S."/>
            <person name="Walt C."/>
            <person name="Boldt J."/>
            <person name="Bunk B."/>
            <person name="Haeckl F.J.F.P.J."/>
            <person name="Gunesch A.P."/>
            <person name="Birkelbach J."/>
            <person name="Nuebel U."/>
            <person name="Pietschmann T."/>
            <person name="Bach T."/>
            <person name="Mueller R."/>
        </authorList>
    </citation>
    <scope>NUCLEOTIDE SEQUENCE [LARGE SCALE GENOMIC DNA]</scope>
    <source>
        <strain evidence="8 9">MSr12523</strain>
    </source>
</reference>
<dbReference type="InterPro" id="IPR000719">
    <property type="entry name" value="Prot_kinase_dom"/>
</dbReference>
<keyword evidence="6" id="KW-1133">Transmembrane helix</keyword>
<evidence type="ECO:0000256" key="6">
    <source>
        <dbReference type="SAM" id="Phobius"/>
    </source>
</evidence>
<keyword evidence="2 5" id="KW-0547">Nucleotide-binding</keyword>
<dbReference type="SUPFAM" id="SSF56112">
    <property type="entry name" value="Protein kinase-like (PK-like)"/>
    <property type="match status" value="1"/>
</dbReference>
<dbReference type="PROSITE" id="PS00107">
    <property type="entry name" value="PROTEIN_KINASE_ATP"/>
    <property type="match status" value="1"/>
</dbReference>
<evidence type="ECO:0000256" key="3">
    <source>
        <dbReference type="ARBA" id="ARBA00022777"/>
    </source>
</evidence>
<evidence type="ECO:0000313" key="9">
    <source>
        <dbReference type="Proteomes" id="UP001379533"/>
    </source>
</evidence>
<proteinExistence type="predicted"/>
<name>A0ABZ2KIX1_9BACT</name>
<dbReference type="InterPro" id="IPR017441">
    <property type="entry name" value="Protein_kinase_ATP_BS"/>
</dbReference>
<keyword evidence="4 5" id="KW-0067">ATP-binding</keyword>
<keyword evidence="1" id="KW-0808">Transferase</keyword>
<feature type="transmembrane region" description="Helical" evidence="6">
    <location>
        <begin position="354"/>
        <end position="376"/>
    </location>
</feature>
<dbReference type="Gene3D" id="3.30.200.20">
    <property type="entry name" value="Phosphorylase Kinase, domain 1"/>
    <property type="match status" value="1"/>
</dbReference>
<evidence type="ECO:0000259" key="7">
    <source>
        <dbReference type="PROSITE" id="PS50011"/>
    </source>
</evidence>
<dbReference type="CDD" id="cd14014">
    <property type="entry name" value="STKc_PknB_like"/>
    <property type="match status" value="1"/>
</dbReference>
<evidence type="ECO:0000256" key="2">
    <source>
        <dbReference type="ARBA" id="ARBA00022741"/>
    </source>
</evidence>
<keyword evidence="3 8" id="KW-0418">Kinase</keyword>
<evidence type="ECO:0000256" key="4">
    <source>
        <dbReference type="ARBA" id="ARBA00022840"/>
    </source>
</evidence>
<dbReference type="RefSeq" id="WP_394847626.1">
    <property type="nucleotide sequence ID" value="NZ_CP089982.1"/>
</dbReference>
<gene>
    <name evidence="8" type="ORF">LZC95_09200</name>
</gene>
<dbReference type="Gene3D" id="1.10.510.10">
    <property type="entry name" value="Transferase(Phosphotransferase) domain 1"/>
    <property type="match status" value="1"/>
</dbReference>
<protein>
    <submittedName>
        <fullName evidence="8">Serine/threonine protein kinase</fullName>
    </submittedName>
</protein>
<dbReference type="InterPro" id="IPR011009">
    <property type="entry name" value="Kinase-like_dom_sf"/>
</dbReference>
<evidence type="ECO:0000313" key="8">
    <source>
        <dbReference type="EMBL" id="WXA97010.1"/>
    </source>
</evidence>
<dbReference type="EMBL" id="CP089982">
    <property type="protein sequence ID" value="WXA97010.1"/>
    <property type="molecule type" value="Genomic_DNA"/>
</dbReference>
<keyword evidence="9" id="KW-1185">Reference proteome</keyword>
<evidence type="ECO:0000256" key="1">
    <source>
        <dbReference type="ARBA" id="ARBA00022679"/>
    </source>
</evidence>